<dbReference type="AlphaFoldDB" id="A0A2N5CTP2"/>
<name>A0A2N5CTP2_9CAUL</name>
<dbReference type="KEGG" id="cfh:C1707_16495"/>
<organism evidence="3 4">
    <name type="scientific">Caulobacter flavus</name>
    <dbReference type="NCBI Taxonomy" id="1679497"/>
    <lineage>
        <taxon>Bacteria</taxon>
        <taxon>Pseudomonadati</taxon>
        <taxon>Pseudomonadota</taxon>
        <taxon>Alphaproteobacteria</taxon>
        <taxon>Caulobacterales</taxon>
        <taxon>Caulobacteraceae</taxon>
        <taxon>Caulobacter</taxon>
    </lineage>
</organism>
<evidence type="ECO:0000313" key="2">
    <source>
        <dbReference type="EMBL" id="AYV49620.1"/>
    </source>
</evidence>
<dbReference type="EMBL" id="CP026100">
    <property type="protein sequence ID" value="AYV49620.1"/>
    <property type="molecule type" value="Genomic_DNA"/>
</dbReference>
<dbReference type="OrthoDB" id="9804253at2"/>
<dbReference type="Proteomes" id="UP000234483">
    <property type="component" value="Unassembled WGS sequence"/>
</dbReference>
<dbReference type="Proteomes" id="UP000281192">
    <property type="component" value="Chromosome"/>
</dbReference>
<evidence type="ECO:0000313" key="3">
    <source>
        <dbReference type="EMBL" id="PLR15415.1"/>
    </source>
</evidence>
<dbReference type="EMBL" id="PJRQ01000023">
    <property type="protein sequence ID" value="PLR15415.1"/>
    <property type="molecule type" value="Genomic_DNA"/>
</dbReference>
<gene>
    <name evidence="2" type="ORF">C1707_16495</name>
    <name evidence="3" type="ORF">CFHF_12170</name>
</gene>
<protein>
    <submittedName>
        <fullName evidence="3">Uncharacterized protein</fullName>
    </submittedName>
</protein>
<evidence type="ECO:0000256" key="1">
    <source>
        <dbReference type="SAM" id="MobiDB-lite"/>
    </source>
</evidence>
<reference evidence="3 4" key="1">
    <citation type="submission" date="2017-12" db="EMBL/GenBank/DDBJ databases">
        <title>The genome sequence of Caulobacter flavus CGMCC1 15093.</title>
        <authorList>
            <person name="Gao J."/>
            <person name="Mao X."/>
            <person name="Sun J."/>
        </authorList>
    </citation>
    <scope>NUCLEOTIDE SEQUENCE [LARGE SCALE GENOMIC DNA]</scope>
    <source>
        <strain evidence="3 4">CGMCC1 15093</strain>
    </source>
</reference>
<reference evidence="2 5" key="2">
    <citation type="submission" date="2018-01" db="EMBL/GenBank/DDBJ databases">
        <title>Complete genome sequence of Caulobacter flavus RHGG3.</title>
        <authorList>
            <person name="Yang E."/>
        </authorList>
    </citation>
    <scope>NUCLEOTIDE SEQUENCE [LARGE SCALE GENOMIC DNA]</scope>
    <source>
        <strain evidence="2 5">RHGG3</strain>
    </source>
</reference>
<accession>A0A2N5CTP2</accession>
<sequence>MPDSSAQDRAVDRLAEASHRLNEAVRRAIEAGYSVELVRTSRHHDGSGNWGDQIVPTIRANEAPKSA</sequence>
<keyword evidence="5" id="KW-1185">Reference proteome</keyword>
<evidence type="ECO:0000313" key="5">
    <source>
        <dbReference type="Proteomes" id="UP000281192"/>
    </source>
</evidence>
<evidence type="ECO:0000313" key="4">
    <source>
        <dbReference type="Proteomes" id="UP000234483"/>
    </source>
</evidence>
<feature type="region of interest" description="Disordered" evidence="1">
    <location>
        <begin position="42"/>
        <end position="67"/>
    </location>
</feature>
<proteinExistence type="predicted"/>